<dbReference type="STRING" id="1817722.A2703_01975"/>
<evidence type="ECO:0000259" key="1">
    <source>
        <dbReference type="Pfam" id="PF08241"/>
    </source>
</evidence>
<dbReference type="Gene3D" id="3.40.50.150">
    <property type="entry name" value="Vaccinia Virus protein VP39"/>
    <property type="match status" value="1"/>
</dbReference>
<dbReference type="InterPro" id="IPR029063">
    <property type="entry name" value="SAM-dependent_MTases_sf"/>
</dbReference>
<evidence type="ECO:0000313" key="3">
    <source>
        <dbReference type="Proteomes" id="UP000177979"/>
    </source>
</evidence>
<accession>A0A1F5EXC5</accession>
<organism evidence="2 3">
    <name type="scientific">Candidatus Collierbacteria bacterium RIFCSPHIGHO2_01_FULL_50_25</name>
    <dbReference type="NCBI Taxonomy" id="1817722"/>
    <lineage>
        <taxon>Bacteria</taxon>
        <taxon>Candidatus Collieribacteriota</taxon>
    </lineage>
</organism>
<dbReference type="EMBL" id="MFAG01000015">
    <property type="protein sequence ID" value="OGD72042.1"/>
    <property type="molecule type" value="Genomic_DNA"/>
</dbReference>
<dbReference type="Proteomes" id="UP000177979">
    <property type="component" value="Unassembled WGS sequence"/>
</dbReference>
<proteinExistence type="predicted"/>
<dbReference type="Pfam" id="PF08241">
    <property type="entry name" value="Methyltransf_11"/>
    <property type="match status" value="1"/>
</dbReference>
<dbReference type="AlphaFoldDB" id="A0A1F5EXC5"/>
<gene>
    <name evidence="2" type="ORF">A2703_01975</name>
</gene>
<name>A0A1F5EXC5_9BACT</name>
<protein>
    <recommendedName>
        <fullName evidence="1">Methyltransferase type 11 domain-containing protein</fullName>
    </recommendedName>
</protein>
<dbReference type="SUPFAM" id="SSF53335">
    <property type="entry name" value="S-adenosyl-L-methionine-dependent methyltransferases"/>
    <property type="match status" value="1"/>
</dbReference>
<comment type="caution">
    <text evidence="2">The sequence shown here is derived from an EMBL/GenBank/DDBJ whole genome shotgun (WGS) entry which is preliminary data.</text>
</comment>
<feature type="domain" description="Methyltransferase type 11" evidence="1">
    <location>
        <begin position="93"/>
        <end position="146"/>
    </location>
</feature>
<dbReference type="GO" id="GO:0008757">
    <property type="term" value="F:S-adenosylmethionine-dependent methyltransferase activity"/>
    <property type="evidence" value="ECO:0007669"/>
    <property type="project" value="InterPro"/>
</dbReference>
<reference evidence="2 3" key="1">
    <citation type="journal article" date="2016" name="Nat. Commun.">
        <title>Thousands of microbial genomes shed light on interconnected biogeochemical processes in an aquifer system.</title>
        <authorList>
            <person name="Anantharaman K."/>
            <person name="Brown C.T."/>
            <person name="Hug L.A."/>
            <person name="Sharon I."/>
            <person name="Castelle C.J."/>
            <person name="Probst A.J."/>
            <person name="Thomas B.C."/>
            <person name="Singh A."/>
            <person name="Wilkins M.J."/>
            <person name="Karaoz U."/>
            <person name="Brodie E.L."/>
            <person name="Williams K.H."/>
            <person name="Hubbard S.S."/>
            <person name="Banfield J.F."/>
        </authorList>
    </citation>
    <scope>NUCLEOTIDE SEQUENCE [LARGE SCALE GENOMIC DNA]</scope>
</reference>
<dbReference type="InterPro" id="IPR013216">
    <property type="entry name" value="Methyltransf_11"/>
</dbReference>
<evidence type="ECO:0000313" key="2">
    <source>
        <dbReference type="EMBL" id="OGD72042.1"/>
    </source>
</evidence>
<sequence length="202" mass="22950">MAGQKEIYTPVLDEYLADFELVRSDLEGKMILDAGAGRRMFAKEGLELGIGGIVSLGDSRNWWLDVLGMMETLRRVRPESEDLRRWETVGRNSVEGFLFELPFAANSFDLILCRDTLIPRIFIEPTRMTEAYRELVRVLMPGGRAIVLPVWFDNWDNDEKWCAGEALAALVEMRGIRLEVRESVRMVAGMEAVGLTADLYKS</sequence>